<name>A0ABU3A2D1_9GAMM</name>
<organism evidence="2 3">
    <name type="scientific">Thalassotalea castellviae</name>
    <dbReference type="NCBI Taxonomy" id="3075612"/>
    <lineage>
        <taxon>Bacteria</taxon>
        <taxon>Pseudomonadati</taxon>
        <taxon>Pseudomonadota</taxon>
        <taxon>Gammaproteobacteria</taxon>
        <taxon>Alteromonadales</taxon>
        <taxon>Colwelliaceae</taxon>
        <taxon>Thalassotalea</taxon>
    </lineage>
</organism>
<feature type="transmembrane region" description="Helical" evidence="1">
    <location>
        <begin position="18"/>
        <end position="36"/>
    </location>
</feature>
<sequence>MDLQQQQNRNLILQMKHVIWAAQFTLFLLSITRIYFADFTTASILVSFIAFLQLLTILLKQDKLELAENLFCLLLFCVAIGFMWAFEGARDEVVFVIPSIIAFSLMAGSLKVTLFLVFSLSTSILALGYLTDLGFRNQTISSNSLQSSLLILILMFFSLFIYWMLFTYLLGAHKKLNMHCIPNQLF</sequence>
<keyword evidence="3" id="KW-1185">Reference proteome</keyword>
<evidence type="ECO:0000313" key="2">
    <source>
        <dbReference type="EMBL" id="MDT0603950.1"/>
    </source>
</evidence>
<protein>
    <submittedName>
        <fullName evidence="2">Uncharacterized protein</fullName>
    </submittedName>
</protein>
<comment type="caution">
    <text evidence="2">The sequence shown here is derived from an EMBL/GenBank/DDBJ whole genome shotgun (WGS) entry which is preliminary data.</text>
</comment>
<keyword evidence="1" id="KW-0812">Transmembrane</keyword>
<dbReference type="EMBL" id="JAVRIF010000005">
    <property type="protein sequence ID" value="MDT0603950.1"/>
    <property type="molecule type" value="Genomic_DNA"/>
</dbReference>
<feature type="transmembrane region" description="Helical" evidence="1">
    <location>
        <begin position="42"/>
        <end position="59"/>
    </location>
</feature>
<dbReference type="Proteomes" id="UP001266357">
    <property type="component" value="Unassembled WGS sequence"/>
</dbReference>
<evidence type="ECO:0000313" key="3">
    <source>
        <dbReference type="Proteomes" id="UP001266357"/>
    </source>
</evidence>
<feature type="transmembrane region" description="Helical" evidence="1">
    <location>
        <begin position="113"/>
        <end position="130"/>
    </location>
</feature>
<reference evidence="2 3" key="1">
    <citation type="submission" date="2023-09" db="EMBL/GenBank/DDBJ databases">
        <authorList>
            <person name="Rey-Velasco X."/>
        </authorList>
    </citation>
    <scope>NUCLEOTIDE SEQUENCE [LARGE SCALE GENOMIC DNA]</scope>
    <source>
        <strain evidence="2 3">W431</strain>
    </source>
</reference>
<accession>A0ABU3A2D1</accession>
<dbReference type="RefSeq" id="WP_311581230.1">
    <property type="nucleotide sequence ID" value="NZ_JAVRIF010000005.1"/>
</dbReference>
<gene>
    <name evidence="2" type="ORF">RM573_10125</name>
</gene>
<keyword evidence="1" id="KW-1133">Transmembrane helix</keyword>
<evidence type="ECO:0000256" key="1">
    <source>
        <dbReference type="SAM" id="Phobius"/>
    </source>
</evidence>
<feature type="transmembrane region" description="Helical" evidence="1">
    <location>
        <begin position="66"/>
        <end position="86"/>
    </location>
</feature>
<feature type="transmembrane region" description="Helical" evidence="1">
    <location>
        <begin position="150"/>
        <end position="170"/>
    </location>
</feature>
<keyword evidence="1" id="KW-0472">Membrane</keyword>
<feature type="transmembrane region" description="Helical" evidence="1">
    <location>
        <begin position="92"/>
        <end position="108"/>
    </location>
</feature>
<proteinExistence type="predicted"/>